<dbReference type="PANTHER" id="PTHR42663">
    <property type="entry name" value="HYDROLASE C777.06C-RELATED-RELATED"/>
    <property type="match status" value="1"/>
</dbReference>
<protein>
    <recommendedName>
        <fullName evidence="1">Metallo-beta-lactamase domain-containing protein</fullName>
    </recommendedName>
</protein>
<comment type="caution">
    <text evidence="2">The sequence shown here is derived from an EMBL/GenBank/DDBJ whole genome shotgun (WGS) entry which is preliminary data.</text>
</comment>
<accession>A0ABR2IPW9</accession>
<proteinExistence type="predicted"/>
<evidence type="ECO:0000259" key="1">
    <source>
        <dbReference type="SMART" id="SM00849"/>
    </source>
</evidence>
<feature type="domain" description="Metallo-beta-lactamase" evidence="1">
    <location>
        <begin position="40"/>
        <end position="229"/>
    </location>
</feature>
<dbReference type="EMBL" id="JAPFFF010000015">
    <property type="protein sequence ID" value="KAK8866961.1"/>
    <property type="molecule type" value="Genomic_DNA"/>
</dbReference>
<dbReference type="Proteomes" id="UP001470230">
    <property type="component" value="Unassembled WGS sequence"/>
</dbReference>
<name>A0ABR2IPW9_9EUKA</name>
<reference evidence="2 3" key="1">
    <citation type="submission" date="2024-04" db="EMBL/GenBank/DDBJ databases">
        <title>Tritrichomonas musculus Genome.</title>
        <authorList>
            <person name="Alves-Ferreira E."/>
            <person name="Grigg M."/>
            <person name="Lorenzi H."/>
            <person name="Galac M."/>
        </authorList>
    </citation>
    <scope>NUCLEOTIDE SEQUENCE [LARGE SCALE GENOMIC DNA]</scope>
    <source>
        <strain evidence="2 3">EAF2021</strain>
    </source>
</reference>
<organism evidence="2 3">
    <name type="scientific">Tritrichomonas musculus</name>
    <dbReference type="NCBI Taxonomy" id="1915356"/>
    <lineage>
        <taxon>Eukaryota</taxon>
        <taxon>Metamonada</taxon>
        <taxon>Parabasalia</taxon>
        <taxon>Tritrichomonadida</taxon>
        <taxon>Tritrichomonadidae</taxon>
        <taxon>Tritrichomonas</taxon>
    </lineage>
</organism>
<dbReference type="InterPro" id="IPR036866">
    <property type="entry name" value="RibonucZ/Hydroxyglut_hydro"/>
</dbReference>
<evidence type="ECO:0000313" key="3">
    <source>
        <dbReference type="Proteomes" id="UP001470230"/>
    </source>
</evidence>
<keyword evidence="3" id="KW-1185">Reference proteome</keyword>
<sequence length="272" mass="30820">MTSDLTASFEILGSGTSFGVPYPGCFCPVCTSTDPHDNRMRQCALIRVSDGTNILIDSGCEVRLQLLRSKVKKIDYVLYTHSHADHIHGLDDLTVLAKKREIKLFMNQYTLPDIKNRFHYLFKDTGAPTRKTRMTLNLIDEKPFNLGKVLITPIPLFHGKLVVYGYRIGNIAYCTDTNQIPPESLELLKGVEIFFIDGLRDTQHPTHFSYSEALDIVAIIKPKIAYLIHIAHNNSHVDIEKFIQNKKIENPDLNGIEIHPAFDGLLVENFNL</sequence>
<gene>
    <name evidence="2" type="ORF">M9Y10_009930</name>
</gene>
<evidence type="ECO:0000313" key="2">
    <source>
        <dbReference type="EMBL" id="KAK8866961.1"/>
    </source>
</evidence>
<dbReference type="Gene3D" id="3.60.15.10">
    <property type="entry name" value="Ribonuclease Z/Hydroxyacylglutathione hydrolase-like"/>
    <property type="match status" value="1"/>
</dbReference>
<dbReference type="CDD" id="cd16279">
    <property type="entry name" value="metallo-hydrolase-like_MBL-fold"/>
    <property type="match status" value="1"/>
</dbReference>
<dbReference type="SMART" id="SM00849">
    <property type="entry name" value="Lactamase_B"/>
    <property type="match status" value="1"/>
</dbReference>
<dbReference type="PANTHER" id="PTHR42663:SF6">
    <property type="entry name" value="HYDROLASE C777.06C-RELATED"/>
    <property type="match status" value="1"/>
</dbReference>
<dbReference type="Pfam" id="PF12706">
    <property type="entry name" value="Lactamase_B_2"/>
    <property type="match status" value="1"/>
</dbReference>
<dbReference type="InterPro" id="IPR001279">
    <property type="entry name" value="Metallo-B-lactamas"/>
</dbReference>
<dbReference type="SUPFAM" id="SSF56281">
    <property type="entry name" value="Metallo-hydrolase/oxidoreductase"/>
    <property type="match status" value="1"/>
</dbReference>